<evidence type="ECO:0000256" key="2">
    <source>
        <dbReference type="ARBA" id="ARBA00007381"/>
    </source>
</evidence>
<comment type="subcellular location">
    <subcellularLocation>
        <location evidence="1">Cytoplasm</location>
        <location evidence="1">Cytosol</location>
    </subcellularLocation>
</comment>
<dbReference type="CDD" id="cd10238">
    <property type="entry name" value="ASKHA_NBD_HSP70_HSPA14"/>
    <property type="match status" value="1"/>
</dbReference>
<evidence type="ECO:0000256" key="8">
    <source>
        <dbReference type="SAM" id="MobiDB-lite"/>
    </source>
</evidence>
<dbReference type="InterPro" id="IPR042049">
    <property type="entry name" value="HSPA14_NBD"/>
</dbReference>
<dbReference type="EMBL" id="BGPR01000275">
    <property type="protein sequence ID" value="GBM09737.1"/>
    <property type="molecule type" value="Genomic_DNA"/>
</dbReference>
<dbReference type="Pfam" id="PF00012">
    <property type="entry name" value="HSP70"/>
    <property type="match status" value="1"/>
</dbReference>
<organism evidence="9 10">
    <name type="scientific">Araneus ventricosus</name>
    <name type="common">Orbweaver spider</name>
    <name type="synonym">Epeira ventricosa</name>
    <dbReference type="NCBI Taxonomy" id="182803"/>
    <lineage>
        <taxon>Eukaryota</taxon>
        <taxon>Metazoa</taxon>
        <taxon>Ecdysozoa</taxon>
        <taxon>Arthropoda</taxon>
        <taxon>Chelicerata</taxon>
        <taxon>Arachnida</taxon>
        <taxon>Araneae</taxon>
        <taxon>Araneomorphae</taxon>
        <taxon>Entelegynae</taxon>
        <taxon>Araneoidea</taxon>
        <taxon>Araneidae</taxon>
        <taxon>Araneus</taxon>
    </lineage>
</organism>
<sequence>MSCYFGLYFGNTNMCLAMHKDSKTEVLANAAGYRVTPSVIAYLGESEKVVGLDAKQAMLRNPSNAVTNIKDLISNNAEPELNNSELKVQTKANGKKNSKSDSEKNGSISQHGVSDCLAILFSTMKDIACSHSHEDSYPAVVTVPLNFSESQRQLVKKAATEAGFQLLRIISEPSAAALAYNIGQDTNDSSSKCLIFRMGGTSLNVTILQVSNGMYSALSSVQKKNFGGHQVTNCIVNYCASEFQRQYKVDIKENKRSLMKLRAAAEHYKHVVHGSTSEKCQVESLYDGIDLNVNISKARFDSLIHSTLQQCLEPIHEALNAASLIVSDINTVLLSGGCCKIPKLQQLISNTFSAANILYNIVPDEVIAVGAAKQATLVTHSVGEEDFYVKLLSQDLSLKLTGFSTSDASDELLLCSKGTLIPTVITQSFRVTQNSNLKVEIFEGNSDAREENSKLLAVLNMPNLPVGDIYFSFHIRSDGSVFASCKDCASKELGSATLVPPQTQGCS</sequence>
<dbReference type="InterPro" id="IPR043129">
    <property type="entry name" value="ATPase_NBD"/>
</dbReference>
<gene>
    <name evidence="9" type="primary">HSPA14</name>
    <name evidence="9" type="ORF">AVEN_101788_1</name>
</gene>
<dbReference type="SUPFAM" id="SSF100920">
    <property type="entry name" value="Heat shock protein 70kD (HSP70), peptide-binding domain"/>
    <property type="match status" value="1"/>
</dbReference>
<protein>
    <submittedName>
        <fullName evidence="9">Heat shock protein 14</fullName>
    </submittedName>
</protein>
<dbReference type="Gene3D" id="3.30.420.40">
    <property type="match status" value="2"/>
</dbReference>
<evidence type="ECO:0000313" key="9">
    <source>
        <dbReference type="EMBL" id="GBM09737.1"/>
    </source>
</evidence>
<dbReference type="Proteomes" id="UP000499080">
    <property type="component" value="Unassembled WGS sequence"/>
</dbReference>
<keyword evidence="5 7" id="KW-0067">ATP-binding</keyword>
<dbReference type="InterPro" id="IPR029047">
    <property type="entry name" value="HSP70_peptide-bd_sf"/>
</dbReference>
<dbReference type="PANTHER" id="PTHR19375">
    <property type="entry name" value="HEAT SHOCK PROTEIN 70KDA"/>
    <property type="match status" value="1"/>
</dbReference>
<dbReference type="PRINTS" id="PR00301">
    <property type="entry name" value="HEATSHOCK70"/>
</dbReference>
<evidence type="ECO:0000313" key="10">
    <source>
        <dbReference type="Proteomes" id="UP000499080"/>
    </source>
</evidence>
<dbReference type="AlphaFoldDB" id="A0A4Y2D0W0"/>
<accession>A0A4Y2D0W0</accession>
<name>A0A4Y2D0W0_ARAVE</name>
<dbReference type="OrthoDB" id="29851at2759"/>
<dbReference type="Gene3D" id="3.30.30.30">
    <property type="match status" value="1"/>
</dbReference>
<reference evidence="9 10" key="1">
    <citation type="journal article" date="2019" name="Sci. Rep.">
        <title>Orb-weaving spider Araneus ventricosus genome elucidates the spidroin gene catalogue.</title>
        <authorList>
            <person name="Kono N."/>
            <person name="Nakamura H."/>
            <person name="Ohtoshi R."/>
            <person name="Moran D.A.P."/>
            <person name="Shinohara A."/>
            <person name="Yoshida Y."/>
            <person name="Fujiwara M."/>
            <person name="Mori M."/>
            <person name="Tomita M."/>
            <person name="Arakawa K."/>
        </authorList>
    </citation>
    <scope>NUCLEOTIDE SEQUENCE [LARGE SCALE GENOMIC DNA]</scope>
</reference>
<feature type="compositionally biased region" description="Polar residues" evidence="8">
    <location>
        <begin position="80"/>
        <end position="92"/>
    </location>
</feature>
<dbReference type="SUPFAM" id="SSF53067">
    <property type="entry name" value="Actin-like ATPase domain"/>
    <property type="match status" value="2"/>
</dbReference>
<dbReference type="GO" id="GO:0140662">
    <property type="term" value="F:ATP-dependent protein folding chaperone"/>
    <property type="evidence" value="ECO:0007669"/>
    <property type="project" value="InterPro"/>
</dbReference>
<evidence type="ECO:0000256" key="6">
    <source>
        <dbReference type="ARBA" id="ARBA00023186"/>
    </source>
</evidence>
<evidence type="ECO:0000256" key="7">
    <source>
        <dbReference type="RuleBase" id="RU003322"/>
    </source>
</evidence>
<feature type="region of interest" description="Disordered" evidence="8">
    <location>
        <begin position="80"/>
        <end position="109"/>
    </location>
</feature>
<keyword evidence="3" id="KW-0963">Cytoplasm</keyword>
<comment type="similarity">
    <text evidence="2 7">Belongs to the heat shock protein 70 family.</text>
</comment>
<proteinExistence type="inferred from homology"/>
<evidence type="ECO:0000256" key="3">
    <source>
        <dbReference type="ARBA" id="ARBA00022490"/>
    </source>
</evidence>
<dbReference type="Gene3D" id="3.90.640.10">
    <property type="entry name" value="Actin, Chain A, domain 4"/>
    <property type="match status" value="1"/>
</dbReference>
<comment type="caution">
    <text evidence="9">The sequence shown here is derived from an EMBL/GenBank/DDBJ whole genome shotgun (WGS) entry which is preliminary data.</text>
</comment>
<dbReference type="FunFam" id="3.90.640.10:FF:000010">
    <property type="entry name" value="heat shock 70 kDa protein 14"/>
    <property type="match status" value="1"/>
</dbReference>
<keyword evidence="6" id="KW-0143">Chaperone</keyword>
<evidence type="ECO:0000256" key="4">
    <source>
        <dbReference type="ARBA" id="ARBA00022741"/>
    </source>
</evidence>
<dbReference type="GO" id="GO:0005524">
    <property type="term" value="F:ATP binding"/>
    <property type="evidence" value="ECO:0007669"/>
    <property type="project" value="UniProtKB-KW"/>
</dbReference>
<keyword evidence="9" id="KW-0346">Stress response</keyword>
<dbReference type="InterPro" id="IPR013126">
    <property type="entry name" value="Hsp_70_fam"/>
</dbReference>
<evidence type="ECO:0000256" key="5">
    <source>
        <dbReference type="ARBA" id="ARBA00022840"/>
    </source>
</evidence>
<evidence type="ECO:0000256" key="1">
    <source>
        <dbReference type="ARBA" id="ARBA00004514"/>
    </source>
</evidence>
<dbReference type="GO" id="GO:0005829">
    <property type="term" value="C:cytosol"/>
    <property type="evidence" value="ECO:0007669"/>
    <property type="project" value="UniProtKB-SubCell"/>
</dbReference>
<keyword evidence="4 7" id="KW-0547">Nucleotide-binding</keyword>
<keyword evidence="10" id="KW-1185">Reference proteome</keyword>